<dbReference type="GO" id="GO:0005044">
    <property type="term" value="F:scavenger receptor activity"/>
    <property type="evidence" value="ECO:0007669"/>
    <property type="project" value="TreeGrafter"/>
</dbReference>
<evidence type="ECO:0000256" key="4">
    <source>
        <dbReference type="ARBA" id="ARBA00022989"/>
    </source>
</evidence>
<dbReference type="PANTHER" id="PTHR11923:SF51">
    <property type="entry name" value="LYSOSOME MEMBRANE PROTEIN 2"/>
    <property type="match status" value="1"/>
</dbReference>
<evidence type="ECO:0000256" key="6">
    <source>
        <dbReference type="ARBA" id="ARBA00023180"/>
    </source>
</evidence>
<evidence type="ECO:0000256" key="5">
    <source>
        <dbReference type="ARBA" id="ARBA00023136"/>
    </source>
</evidence>
<accession>A0A914HZ03</accession>
<evidence type="ECO:0000256" key="1">
    <source>
        <dbReference type="ARBA" id="ARBA00004370"/>
    </source>
</evidence>
<evidence type="ECO:0000313" key="9">
    <source>
        <dbReference type="WBParaSite" id="Gr19_v10_g5387.t1"/>
    </source>
</evidence>
<dbReference type="PRINTS" id="PR01609">
    <property type="entry name" value="CD36FAMILY"/>
</dbReference>
<organism evidence="8 9">
    <name type="scientific">Globodera rostochiensis</name>
    <name type="common">Golden nematode worm</name>
    <name type="synonym">Heterodera rostochiensis</name>
    <dbReference type="NCBI Taxonomy" id="31243"/>
    <lineage>
        <taxon>Eukaryota</taxon>
        <taxon>Metazoa</taxon>
        <taxon>Ecdysozoa</taxon>
        <taxon>Nematoda</taxon>
        <taxon>Chromadorea</taxon>
        <taxon>Rhabditida</taxon>
        <taxon>Tylenchina</taxon>
        <taxon>Tylenchomorpha</taxon>
        <taxon>Tylenchoidea</taxon>
        <taxon>Heteroderidae</taxon>
        <taxon>Heteroderinae</taxon>
        <taxon>Globodera</taxon>
    </lineage>
</organism>
<evidence type="ECO:0000256" key="7">
    <source>
        <dbReference type="SAM" id="Phobius"/>
    </source>
</evidence>
<keyword evidence="3 7" id="KW-0812">Transmembrane</keyword>
<sequence length="489" mass="54782">MVFIPEFVRKAVYEQAHLAQDANGTDNLMMQMFKNPPYDIKLQIWTVSVQNPTDVLKKGLKPQLIEKGPYTFRVHLHKVETVFVSNGTRLRFRNRRSFAFSPSLSCAECRLSDRVTVPNILFQKIVEMAQKHPKMAALIEALIGSRENVFINISVDELLFKGYQDPLISDICKNFMIGTLCKLANIPDRIGLFYGQNNTDDGQYEGMEGKLSDNFWYGEEARMINGTEAELFRPNLIDGQKLQIFIGQLCRSFNLEVRQPALTAGLPVFRYAQPDTALDVDVQRSEGFCNPNSPLYFNESIQPAYCAPSGLLDMSTCFPGSPPIFFSGSHFRNAPVALRHSLGGNFSSPSESEDLSFFDIEPIVGVVVEVQQRYQLNLGMLRGNLRMTANMNNLIVPMIWLNESALIDSATRERLLQPVTVLWGAFIFGIVFICAGAASLLAFVGIFIGFKIANRNRFLNADDSQHLIAAPLPEGVPNQPQSETDHPPI</sequence>
<protein>
    <submittedName>
        <fullName evidence="9">Uncharacterized protein</fullName>
    </submittedName>
</protein>
<evidence type="ECO:0000256" key="2">
    <source>
        <dbReference type="ARBA" id="ARBA00010532"/>
    </source>
</evidence>
<reference evidence="9" key="1">
    <citation type="submission" date="2022-11" db="UniProtKB">
        <authorList>
            <consortium name="WormBaseParasite"/>
        </authorList>
    </citation>
    <scope>IDENTIFICATION</scope>
</reference>
<evidence type="ECO:0000313" key="8">
    <source>
        <dbReference type="Proteomes" id="UP000887572"/>
    </source>
</evidence>
<comment type="similarity">
    <text evidence="2">Belongs to the CD36 family.</text>
</comment>
<keyword evidence="4 7" id="KW-1133">Transmembrane helix</keyword>
<dbReference type="GO" id="GO:0005737">
    <property type="term" value="C:cytoplasm"/>
    <property type="evidence" value="ECO:0007669"/>
    <property type="project" value="TreeGrafter"/>
</dbReference>
<comment type="subcellular location">
    <subcellularLocation>
        <location evidence="1">Membrane</location>
    </subcellularLocation>
</comment>
<dbReference type="GO" id="GO:0016020">
    <property type="term" value="C:membrane"/>
    <property type="evidence" value="ECO:0007669"/>
    <property type="project" value="UniProtKB-SubCell"/>
</dbReference>
<proteinExistence type="inferred from homology"/>
<evidence type="ECO:0000256" key="3">
    <source>
        <dbReference type="ARBA" id="ARBA00022692"/>
    </source>
</evidence>
<dbReference type="WBParaSite" id="Gr19_v10_g5387.t1">
    <property type="protein sequence ID" value="Gr19_v10_g5387.t1"/>
    <property type="gene ID" value="Gr19_v10_g5387"/>
</dbReference>
<name>A0A914HZ03_GLORO</name>
<dbReference type="AlphaFoldDB" id="A0A914HZ03"/>
<keyword evidence="8" id="KW-1185">Reference proteome</keyword>
<dbReference type="PANTHER" id="PTHR11923">
    <property type="entry name" value="SCAVENGER RECEPTOR CLASS B TYPE-1 SR-B1"/>
    <property type="match status" value="1"/>
</dbReference>
<dbReference type="Pfam" id="PF01130">
    <property type="entry name" value="CD36"/>
    <property type="match status" value="1"/>
</dbReference>
<dbReference type="InterPro" id="IPR002159">
    <property type="entry name" value="CD36_fam"/>
</dbReference>
<keyword evidence="6" id="KW-0325">Glycoprotein</keyword>
<keyword evidence="5 7" id="KW-0472">Membrane</keyword>
<dbReference type="Proteomes" id="UP000887572">
    <property type="component" value="Unplaced"/>
</dbReference>
<feature type="transmembrane region" description="Helical" evidence="7">
    <location>
        <begin position="421"/>
        <end position="450"/>
    </location>
</feature>